<feature type="region of interest" description="Disordered" evidence="1">
    <location>
        <begin position="1"/>
        <end position="70"/>
    </location>
</feature>
<evidence type="ECO:0000313" key="2">
    <source>
        <dbReference type="EMBL" id="CAA9311512.1"/>
    </source>
</evidence>
<dbReference type="EMBL" id="CADCUB010000030">
    <property type="protein sequence ID" value="CAA9311512.1"/>
    <property type="molecule type" value="Genomic_DNA"/>
</dbReference>
<proteinExistence type="predicted"/>
<evidence type="ECO:0000256" key="1">
    <source>
        <dbReference type="SAM" id="MobiDB-lite"/>
    </source>
</evidence>
<dbReference type="AlphaFoldDB" id="A0A6J4KQ58"/>
<feature type="non-terminal residue" evidence="2">
    <location>
        <position position="70"/>
    </location>
</feature>
<gene>
    <name evidence="2" type="ORF">AVDCRST_MAG07-523</name>
</gene>
<reference evidence="2" key="1">
    <citation type="submission" date="2020-02" db="EMBL/GenBank/DDBJ databases">
        <authorList>
            <person name="Meier V. D."/>
        </authorList>
    </citation>
    <scope>NUCLEOTIDE SEQUENCE</scope>
    <source>
        <strain evidence="2">AVDCRST_MAG07</strain>
    </source>
</reference>
<organism evidence="2">
    <name type="scientific">uncultured Frankineae bacterium</name>
    <dbReference type="NCBI Taxonomy" id="437475"/>
    <lineage>
        <taxon>Bacteria</taxon>
        <taxon>Bacillati</taxon>
        <taxon>Actinomycetota</taxon>
        <taxon>Actinomycetes</taxon>
        <taxon>Frankiales</taxon>
        <taxon>environmental samples</taxon>
    </lineage>
</organism>
<feature type="compositionally biased region" description="Low complexity" evidence="1">
    <location>
        <begin position="33"/>
        <end position="62"/>
    </location>
</feature>
<protein>
    <submittedName>
        <fullName evidence="2">Uncharacterized protein</fullName>
    </submittedName>
</protein>
<name>A0A6J4KQ58_9ACTN</name>
<sequence length="70" mass="7319">WAGRHLGRCGAGSPRAPCPARPVPRSSRRRTRGPVSTIASASRAARLPRPTRTSTAPSTTGPERLSTDGS</sequence>
<feature type="non-terminal residue" evidence="2">
    <location>
        <position position="1"/>
    </location>
</feature>
<accession>A0A6J4KQ58</accession>